<evidence type="ECO:0000256" key="3">
    <source>
        <dbReference type="ARBA" id="ARBA00023015"/>
    </source>
</evidence>
<evidence type="ECO:0000256" key="1">
    <source>
        <dbReference type="ARBA" id="ARBA00022723"/>
    </source>
</evidence>
<name>A0A0C7NAN9_9SACH</name>
<evidence type="ECO:0000256" key="5">
    <source>
        <dbReference type="ARBA" id="ARBA00023242"/>
    </source>
</evidence>
<dbReference type="SUPFAM" id="SSF57701">
    <property type="entry name" value="Zn2/Cys6 DNA-binding domain"/>
    <property type="match status" value="1"/>
</dbReference>
<dbReference type="GeneID" id="34688468"/>
<dbReference type="SMART" id="SM00066">
    <property type="entry name" value="GAL4"/>
    <property type="match status" value="1"/>
</dbReference>
<dbReference type="GO" id="GO:0008270">
    <property type="term" value="F:zinc ion binding"/>
    <property type="evidence" value="ECO:0007669"/>
    <property type="project" value="InterPro"/>
</dbReference>
<evidence type="ECO:0000256" key="6">
    <source>
        <dbReference type="SAM" id="MobiDB-lite"/>
    </source>
</evidence>
<dbReference type="PROSITE" id="PS50048">
    <property type="entry name" value="ZN2_CY6_FUNGAL_2"/>
    <property type="match status" value="1"/>
</dbReference>
<dbReference type="Proteomes" id="UP000054304">
    <property type="component" value="Unassembled WGS sequence"/>
</dbReference>
<keyword evidence="4" id="KW-0804">Transcription</keyword>
<dbReference type="HOGENOM" id="CLU_044368_0_0_1"/>
<feature type="region of interest" description="Disordered" evidence="6">
    <location>
        <begin position="87"/>
        <end position="123"/>
    </location>
</feature>
<reference evidence="8 9" key="1">
    <citation type="submission" date="2014-12" db="EMBL/GenBank/DDBJ databases">
        <authorList>
            <person name="Neuveglise Cecile"/>
        </authorList>
    </citation>
    <scope>NUCLEOTIDE SEQUENCE [LARGE SCALE GENOMIC DNA]</scope>
    <source>
        <strain evidence="8 9">CBS 12615</strain>
    </source>
</reference>
<dbReference type="InterPro" id="IPR036864">
    <property type="entry name" value="Zn2-C6_fun-type_DNA-bd_sf"/>
</dbReference>
<feature type="compositionally biased region" description="Polar residues" evidence="6">
    <location>
        <begin position="46"/>
        <end position="67"/>
    </location>
</feature>
<feature type="region of interest" description="Disordered" evidence="6">
    <location>
        <begin position="41"/>
        <end position="69"/>
    </location>
</feature>
<keyword evidence="2" id="KW-0862">Zinc</keyword>
<dbReference type="Pfam" id="PF00172">
    <property type="entry name" value="Zn_clus"/>
    <property type="match status" value="1"/>
</dbReference>
<evidence type="ECO:0000313" key="8">
    <source>
        <dbReference type="EMBL" id="CEP64899.1"/>
    </source>
</evidence>
<dbReference type="GO" id="GO:0000981">
    <property type="term" value="F:DNA-binding transcription factor activity, RNA polymerase II-specific"/>
    <property type="evidence" value="ECO:0007669"/>
    <property type="project" value="InterPro"/>
</dbReference>
<accession>A0A0C7NAN9</accession>
<dbReference type="EMBL" id="LN736373">
    <property type="protein sequence ID" value="CEP64899.1"/>
    <property type="molecule type" value="Genomic_DNA"/>
</dbReference>
<evidence type="ECO:0000313" key="9">
    <source>
        <dbReference type="Proteomes" id="UP000054304"/>
    </source>
</evidence>
<dbReference type="PANTHER" id="PTHR47660">
    <property type="entry name" value="TRANSCRIPTION FACTOR WITH C2H2 AND ZN(2)-CYS(6) DNA BINDING DOMAIN (EUROFUNG)-RELATED-RELATED"/>
    <property type="match status" value="1"/>
</dbReference>
<dbReference type="OrthoDB" id="4222485at2759"/>
<dbReference type="STRING" id="1245769.A0A0C7NAN9"/>
<organism evidence="8 9">
    <name type="scientific">Lachancea lanzarotensis</name>
    <dbReference type="NCBI Taxonomy" id="1245769"/>
    <lineage>
        <taxon>Eukaryota</taxon>
        <taxon>Fungi</taxon>
        <taxon>Dikarya</taxon>
        <taxon>Ascomycota</taxon>
        <taxon>Saccharomycotina</taxon>
        <taxon>Saccharomycetes</taxon>
        <taxon>Saccharomycetales</taxon>
        <taxon>Saccharomycetaceae</taxon>
        <taxon>Lachancea</taxon>
    </lineage>
</organism>
<dbReference type="CDD" id="cd00067">
    <property type="entry name" value="GAL4"/>
    <property type="match status" value="1"/>
</dbReference>
<keyword evidence="3" id="KW-0805">Transcription regulation</keyword>
<sequence>MSVPRRKACVPCFKSKVRCDQQRPVCTRCFRRGNQDQCTYPWPVTQDPSNESEMRTTSSSNGRTDASMSCLEPRSENLTLAVLHRTQSEQTGDGPMCDYPHYSRQPNGRRSSSRLLGPLETSPDESSLHFEHLDLVCTVNSDEIRNRWLNAFAPPLDHSVKAYPSGVMVFISRMLKAYTLMPARQKLMPPFVHRLQQRPSEVPDSLANCFSLLKLCEGRLPASEPIIKSFLTQEMDRLYEQYESYDELNLVAAFQAYLIYSMTIFFEFREDENASLHDAIVTLQKIASEVCQRGLVCAAELKGTRPNWESWILAEAKRRTLFTMYLFDSVLCAHDNLPTFLAKELQGVLAPSYGSLWAAESRMSWNEYYNRFLSEWGSEGPLLIEELWPIPSEASDMQVEARQRRVDKWLATIDNYGTMLFAVTSCTHGC</sequence>
<protein>
    <submittedName>
        <fullName evidence="8">LALA0S14e01772g1_1</fullName>
    </submittedName>
</protein>
<dbReference type="Gene3D" id="4.10.240.10">
    <property type="entry name" value="Zn(2)-C6 fungal-type DNA-binding domain"/>
    <property type="match status" value="1"/>
</dbReference>
<dbReference type="RefSeq" id="XP_022631097.1">
    <property type="nucleotide sequence ID" value="XM_022772088.1"/>
</dbReference>
<dbReference type="PANTHER" id="PTHR47660:SF3">
    <property type="entry name" value="FINGER DOMAIN PROTEIN, PUTATIVE (AFU_ORTHOLOGUE AFUA_4G03310)-RELATED"/>
    <property type="match status" value="1"/>
</dbReference>
<keyword evidence="9" id="KW-1185">Reference proteome</keyword>
<evidence type="ECO:0000259" key="7">
    <source>
        <dbReference type="PROSITE" id="PS50048"/>
    </source>
</evidence>
<dbReference type="InterPro" id="IPR001138">
    <property type="entry name" value="Zn2Cys6_DnaBD"/>
</dbReference>
<gene>
    <name evidence="8" type="ORF">LALA0_S14e01772g</name>
</gene>
<proteinExistence type="predicted"/>
<feature type="compositionally biased region" description="Polar residues" evidence="6">
    <location>
        <begin position="104"/>
        <end position="114"/>
    </location>
</feature>
<evidence type="ECO:0000256" key="2">
    <source>
        <dbReference type="ARBA" id="ARBA00022833"/>
    </source>
</evidence>
<feature type="domain" description="Zn(2)-C6 fungal-type" evidence="7">
    <location>
        <begin position="8"/>
        <end position="40"/>
    </location>
</feature>
<keyword evidence="5" id="KW-0539">Nucleus</keyword>
<dbReference type="AlphaFoldDB" id="A0A0C7NAN9"/>
<keyword evidence="1" id="KW-0479">Metal-binding</keyword>
<evidence type="ECO:0000256" key="4">
    <source>
        <dbReference type="ARBA" id="ARBA00023163"/>
    </source>
</evidence>